<comment type="caution">
    <text evidence="2">The sequence shown here is derived from an EMBL/GenBank/DDBJ whole genome shotgun (WGS) entry which is preliminary data.</text>
</comment>
<proteinExistence type="predicted"/>
<dbReference type="Proteomes" id="UP000233293">
    <property type="component" value="Unassembled WGS sequence"/>
</dbReference>
<feature type="compositionally biased region" description="Low complexity" evidence="1">
    <location>
        <begin position="89"/>
        <end position="102"/>
    </location>
</feature>
<keyword evidence="3" id="KW-1185">Reference proteome</keyword>
<protein>
    <submittedName>
        <fullName evidence="2">Uncharacterized protein</fullName>
    </submittedName>
</protein>
<evidence type="ECO:0000313" key="3">
    <source>
        <dbReference type="Proteomes" id="UP000233293"/>
    </source>
</evidence>
<feature type="compositionally biased region" description="Polar residues" evidence="1">
    <location>
        <begin position="240"/>
        <end position="262"/>
    </location>
</feature>
<evidence type="ECO:0000256" key="1">
    <source>
        <dbReference type="SAM" id="MobiDB-lite"/>
    </source>
</evidence>
<feature type="compositionally biased region" description="Low complexity" evidence="1">
    <location>
        <begin position="109"/>
        <end position="119"/>
    </location>
</feature>
<accession>A0A2N3PNL6</accession>
<dbReference type="AlphaFoldDB" id="A0A2N3PNL6"/>
<evidence type="ECO:0000313" key="2">
    <source>
        <dbReference type="EMBL" id="PKU21994.1"/>
    </source>
</evidence>
<reference evidence="3" key="1">
    <citation type="submission" date="2017-12" db="EMBL/GenBank/DDBJ databases">
        <title>Draft genome sequence of Telmatospirillum siberiense 26-4b1T, an acidotolerant peatland alphaproteobacterium potentially involved in sulfur cycling.</title>
        <authorList>
            <person name="Hausmann B."/>
            <person name="Pjevac P."/>
            <person name="Schreck K."/>
            <person name="Herbold C.W."/>
            <person name="Daims H."/>
            <person name="Wagner M."/>
            <person name="Pester M."/>
            <person name="Loy A."/>
        </authorList>
    </citation>
    <scope>NUCLEOTIDE SEQUENCE [LARGE SCALE GENOMIC DNA]</scope>
    <source>
        <strain evidence="3">26-4b1</strain>
    </source>
</reference>
<feature type="region of interest" description="Disordered" evidence="1">
    <location>
        <begin position="197"/>
        <end position="273"/>
    </location>
</feature>
<dbReference type="EMBL" id="PIUM01000040">
    <property type="protein sequence ID" value="PKU21994.1"/>
    <property type="molecule type" value="Genomic_DNA"/>
</dbReference>
<gene>
    <name evidence="2" type="ORF">CWS72_24120</name>
</gene>
<sequence>MEAGEYLAKQVNSAAQGVAQAAGGAANWVGQQAANTAKAGAQFIQANQHAVGAAAVGAVIAGPEGAVVGAYLGHRQDATPQNGGQHGGAAAASASKSTASEAHPSGLQAAAANTAADPHPAVHHHAHHHVQPIEIPAETVVVTATPEPQPELKTQPLDAQIPLEQMQAMELPSVALPAAPKPKHGHWWDKVNPFHHQQHGADAPSMHSQAKGAGLNDPQLVNGAQPDPAVSNFREAQAGGSPSEQVATKLAQNRTASCNGTLQPDLEQELKLK</sequence>
<feature type="region of interest" description="Disordered" evidence="1">
    <location>
        <begin position="77"/>
        <end position="129"/>
    </location>
</feature>
<name>A0A2N3PNL6_9PROT</name>
<organism evidence="2 3">
    <name type="scientific">Telmatospirillum siberiense</name>
    <dbReference type="NCBI Taxonomy" id="382514"/>
    <lineage>
        <taxon>Bacteria</taxon>
        <taxon>Pseudomonadati</taxon>
        <taxon>Pseudomonadota</taxon>
        <taxon>Alphaproteobacteria</taxon>
        <taxon>Rhodospirillales</taxon>
        <taxon>Rhodospirillaceae</taxon>
        <taxon>Telmatospirillum</taxon>
    </lineage>
</organism>